<evidence type="ECO:0000313" key="9">
    <source>
        <dbReference type="Proteomes" id="UP000602905"/>
    </source>
</evidence>
<evidence type="ECO:0000256" key="3">
    <source>
        <dbReference type="ARBA" id="ARBA00023015"/>
    </source>
</evidence>
<dbReference type="PANTHER" id="PTHR47338:SF29">
    <property type="entry name" value="ZN(2)-C6 FUNGAL-TYPE DOMAIN-CONTAINING PROTEIN"/>
    <property type="match status" value="1"/>
</dbReference>
<keyword evidence="5" id="KW-0539">Nucleus</keyword>
<dbReference type="InterPro" id="IPR050815">
    <property type="entry name" value="TF_fung"/>
</dbReference>
<comment type="caution">
    <text evidence="8">The sequence shown here is derived from an EMBL/GenBank/DDBJ whole genome shotgun (WGS) entry which is preliminary data.</text>
</comment>
<keyword evidence="2" id="KW-0479">Metal-binding</keyword>
<accession>A0A8H7HTY0</accession>
<evidence type="ECO:0000256" key="5">
    <source>
        <dbReference type="ARBA" id="ARBA00023242"/>
    </source>
</evidence>
<dbReference type="CDD" id="cd12148">
    <property type="entry name" value="fungal_TF_MHR"/>
    <property type="match status" value="1"/>
</dbReference>
<sequence>MPRAQPQSDSSSGQLPQLLKRNQVRPTFCPSESKADYPTIFRHVINVGNGNCDAQKPCSTCVRSHRFASSSNPALLHIEPECTYDDPASGSSPAKPRTKYKVLEDKISQLESLLKQQLLKEGEPSPPMPLASESTSSDAFIGNLGEHELFDTRDILDPYDPTSMDRFAALGTNQTTSSPSDSSMSSKQLIISGWSKRFPKPDLLHHLIDVFFNCYPHAHYIIHRPTFMLSLTLSPKSPEFPHVSLLHAICAYAGVFSYLIEPPPGSDLDKTYPDFIFGDRRRPELREESFAEMHARWAKETSEQALAMGFNLFEITQAQVILADFYQCQGRSVELWSTIGNVLRCAVPLGLHTSPEFRGDGTKRDPARLSENPDTLLPDPINCTEREVRVNLFWVAYSNERFHDTPCSWAMSLDDQDIHQVLPGSLSNFEEGRDIQGPRQFLGSTDALLQHFPEVTDGFSLYIKGAILISKARWFNLRVRHKNPDVADVRALPEFHQLEQLIGSFKKSFPRHYTTPIVQSSRGLDTHVYAAHLMPHLAMILLHDKAPKQFSKGQAQHLFNELRYHQTSSDMHGMSVSPPRRRTVDVGNLQSCWGRAASILIRFYKVEIGRGHQGEALAIDLEIQYVLNQLGTRLPIGLKNNKVLEFELQTDYAHMAYSVSQKGLPSDHDGDLHISPGNSAWLESRSSGSQGEVTPFTSSSSPLPSLFTDTSTSSLSVLVNVPPVSFESISTNELDTLGQAFGGPF</sequence>
<dbReference type="GO" id="GO:0005634">
    <property type="term" value="C:nucleus"/>
    <property type="evidence" value="ECO:0007669"/>
    <property type="project" value="UniProtKB-SubCell"/>
</dbReference>
<gene>
    <name evidence="8" type="ORF">RHS03_03739</name>
</gene>
<evidence type="ECO:0000256" key="6">
    <source>
        <dbReference type="SAM" id="MobiDB-lite"/>
    </source>
</evidence>
<dbReference type="GO" id="GO:0008270">
    <property type="term" value="F:zinc ion binding"/>
    <property type="evidence" value="ECO:0007669"/>
    <property type="project" value="InterPro"/>
</dbReference>
<evidence type="ECO:0000256" key="1">
    <source>
        <dbReference type="ARBA" id="ARBA00004123"/>
    </source>
</evidence>
<dbReference type="PANTHER" id="PTHR47338">
    <property type="entry name" value="ZN(II)2CYS6 TRANSCRIPTION FACTOR (EUROFUNG)-RELATED"/>
    <property type="match status" value="1"/>
</dbReference>
<reference evidence="8" key="1">
    <citation type="submission" date="2020-09" db="EMBL/GenBank/DDBJ databases">
        <title>Comparative genome analyses of four rice-infecting Rhizoctonia solani isolates reveal extensive enrichment of homogalacturonan modification genes.</title>
        <authorList>
            <person name="Lee D.-Y."/>
            <person name="Jeon J."/>
            <person name="Kim K.-T."/>
            <person name="Cheong K."/>
            <person name="Song H."/>
            <person name="Choi G."/>
            <person name="Ko J."/>
            <person name="Opiyo S.O."/>
            <person name="Zuo S."/>
            <person name="Madhav S."/>
            <person name="Lee Y.-H."/>
            <person name="Wang G.-L."/>
        </authorList>
    </citation>
    <scope>NUCLEOTIDE SEQUENCE</scope>
    <source>
        <strain evidence="8">AG1-IA WGL</strain>
    </source>
</reference>
<dbReference type="GO" id="GO:0006351">
    <property type="term" value="P:DNA-templated transcription"/>
    <property type="evidence" value="ECO:0007669"/>
    <property type="project" value="InterPro"/>
</dbReference>
<organism evidence="8 9">
    <name type="scientific">Rhizoctonia solani</name>
    <dbReference type="NCBI Taxonomy" id="456999"/>
    <lineage>
        <taxon>Eukaryota</taxon>
        <taxon>Fungi</taxon>
        <taxon>Dikarya</taxon>
        <taxon>Basidiomycota</taxon>
        <taxon>Agaricomycotina</taxon>
        <taxon>Agaricomycetes</taxon>
        <taxon>Cantharellales</taxon>
        <taxon>Ceratobasidiaceae</taxon>
        <taxon>Rhizoctonia</taxon>
    </lineage>
</organism>
<feature type="region of interest" description="Disordered" evidence="6">
    <location>
        <begin position="1"/>
        <end position="30"/>
    </location>
</feature>
<dbReference type="AlphaFoldDB" id="A0A8H7HTY0"/>
<dbReference type="EMBL" id="JACYCD010000049">
    <property type="protein sequence ID" value="KAF8707809.1"/>
    <property type="molecule type" value="Genomic_DNA"/>
</dbReference>
<evidence type="ECO:0000313" key="8">
    <source>
        <dbReference type="EMBL" id="KAF8707809.1"/>
    </source>
</evidence>
<dbReference type="InterPro" id="IPR036864">
    <property type="entry name" value="Zn2-C6_fun-type_DNA-bd_sf"/>
</dbReference>
<comment type="subcellular location">
    <subcellularLocation>
        <location evidence="1">Nucleus</location>
    </subcellularLocation>
</comment>
<name>A0A8H7HTY0_9AGAM</name>
<dbReference type="InterPro" id="IPR007219">
    <property type="entry name" value="XnlR_reg_dom"/>
</dbReference>
<evidence type="ECO:0000256" key="4">
    <source>
        <dbReference type="ARBA" id="ARBA00023163"/>
    </source>
</evidence>
<keyword evidence="3" id="KW-0805">Transcription regulation</keyword>
<feature type="non-terminal residue" evidence="8">
    <location>
        <position position="1"/>
    </location>
</feature>
<dbReference type="GO" id="GO:0003677">
    <property type="term" value="F:DNA binding"/>
    <property type="evidence" value="ECO:0007669"/>
    <property type="project" value="InterPro"/>
</dbReference>
<dbReference type="GO" id="GO:0000981">
    <property type="term" value="F:DNA-binding transcription factor activity, RNA polymerase II-specific"/>
    <property type="evidence" value="ECO:0007669"/>
    <property type="project" value="InterPro"/>
</dbReference>
<feature type="region of interest" description="Disordered" evidence="6">
    <location>
        <begin position="677"/>
        <end position="702"/>
    </location>
</feature>
<feature type="compositionally biased region" description="Low complexity" evidence="6">
    <location>
        <begin position="693"/>
        <end position="702"/>
    </location>
</feature>
<dbReference type="Gene3D" id="4.10.240.10">
    <property type="entry name" value="Zn(2)-C6 fungal-type DNA-binding domain"/>
    <property type="match status" value="1"/>
</dbReference>
<feature type="domain" description="Xylanolytic transcriptional activator regulatory" evidence="7">
    <location>
        <begin position="335"/>
        <end position="429"/>
    </location>
</feature>
<evidence type="ECO:0000256" key="2">
    <source>
        <dbReference type="ARBA" id="ARBA00022723"/>
    </source>
</evidence>
<dbReference type="SMART" id="SM00906">
    <property type="entry name" value="Fungal_trans"/>
    <property type="match status" value="1"/>
</dbReference>
<keyword evidence="4" id="KW-0804">Transcription</keyword>
<dbReference type="Pfam" id="PF04082">
    <property type="entry name" value="Fungal_trans"/>
    <property type="match status" value="1"/>
</dbReference>
<proteinExistence type="predicted"/>
<feature type="compositionally biased region" description="Polar residues" evidence="6">
    <location>
        <begin position="1"/>
        <end position="15"/>
    </location>
</feature>
<dbReference type="Proteomes" id="UP000602905">
    <property type="component" value="Unassembled WGS sequence"/>
</dbReference>
<evidence type="ECO:0000259" key="7">
    <source>
        <dbReference type="SMART" id="SM00906"/>
    </source>
</evidence>
<dbReference type="OrthoDB" id="39175at2759"/>
<protein>
    <submittedName>
        <fullName evidence="8">Fungal specific transcription factor domain</fullName>
    </submittedName>
</protein>